<evidence type="ECO:0000313" key="7">
    <source>
        <dbReference type="Proteomes" id="UP000297280"/>
    </source>
</evidence>
<dbReference type="Gene3D" id="1.10.10.10">
    <property type="entry name" value="Winged helix-like DNA-binding domain superfamily/Winged helix DNA-binding domain"/>
    <property type="match status" value="1"/>
</dbReference>
<keyword evidence="2" id="KW-0808">Transferase</keyword>
<name>A0A4Z1KDP2_9HELO</name>
<dbReference type="Proteomes" id="UP000297280">
    <property type="component" value="Unassembled WGS sequence"/>
</dbReference>
<dbReference type="AlphaFoldDB" id="A0A4Z1KDP2"/>
<reference evidence="6 7" key="1">
    <citation type="submission" date="2017-12" db="EMBL/GenBank/DDBJ databases">
        <title>Comparative genomics of Botrytis spp.</title>
        <authorList>
            <person name="Valero-Jimenez C.A."/>
            <person name="Tapia P."/>
            <person name="Veloso J."/>
            <person name="Silva-Moreno E."/>
            <person name="Staats M."/>
            <person name="Valdes J.H."/>
            <person name="Van Kan J.A.L."/>
        </authorList>
    </citation>
    <scope>NUCLEOTIDE SEQUENCE [LARGE SCALE GENOMIC DNA]</scope>
    <source>
        <strain evidence="6 7">MUCL3349</strain>
    </source>
</reference>
<dbReference type="PANTHER" id="PTHR43712">
    <property type="entry name" value="PUTATIVE (AFU_ORTHOLOGUE AFUA_4G14580)-RELATED"/>
    <property type="match status" value="1"/>
</dbReference>
<dbReference type="SUPFAM" id="SSF53335">
    <property type="entry name" value="S-adenosyl-L-methionine-dependent methyltransferases"/>
    <property type="match status" value="1"/>
</dbReference>
<comment type="caution">
    <text evidence="6">The sequence shown here is derived from an EMBL/GenBank/DDBJ whole genome shotgun (WGS) entry which is preliminary data.</text>
</comment>
<dbReference type="GO" id="GO:0008171">
    <property type="term" value="F:O-methyltransferase activity"/>
    <property type="evidence" value="ECO:0007669"/>
    <property type="project" value="InterPro"/>
</dbReference>
<dbReference type="PANTHER" id="PTHR43712:SF1">
    <property type="entry name" value="HYPOTHETICAL O-METHYLTRANSFERASE (EUROFUNG)-RELATED"/>
    <property type="match status" value="1"/>
</dbReference>
<keyword evidence="1" id="KW-0489">Methyltransferase</keyword>
<dbReference type="EMBL" id="PQXO01000592">
    <property type="protein sequence ID" value="TGO83790.1"/>
    <property type="molecule type" value="Genomic_DNA"/>
</dbReference>
<dbReference type="InterPro" id="IPR001077">
    <property type="entry name" value="COMT_C"/>
</dbReference>
<proteinExistence type="predicted"/>
<dbReference type="Pfam" id="PF00891">
    <property type="entry name" value="Methyltransf_2"/>
    <property type="match status" value="1"/>
</dbReference>
<dbReference type="SUPFAM" id="SSF46785">
    <property type="entry name" value="Winged helix' DNA-binding domain"/>
    <property type="match status" value="1"/>
</dbReference>
<dbReference type="GO" id="GO:0046983">
    <property type="term" value="F:protein dimerization activity"/>
    <property type="evidence" value="ECO:0007669"/>
    <property type="project" value="InterPro"/>
</dbReference>
<dbReference type="GO" id="GO:0032259">
    <property type="term" value="P:methylation"/>
    <property type="evidence" value="ECO:0007669"/>
    <property type="project" value="UniProtKB-KW"/>
</dbReference>
<sequence length="446" mass="50259">MEKSPESLAQEIASMREQLSKVSEAIDAYESVATQNLAPKNIQSKGAISQKHVELFMETDRLVRKVRGPVDMVFSNFENSVHAGTLRAVLEMGVFDALPTDDSSSSATALAEKLGVEKELLVRFMRVLTTVGPFAETGEEEYAHTPYSMVYMAPELRGIFKLMSGNQLHHSPFHSLPKCFTNHQYFILTQINRFDEYNLANARMYEFFRKNGFKSPDDHLLNPYCFAHQTGEKNMWEHIGAFPERFQNLNLAMIAQTVATNWTVGIFPFEDELKEVESNDETVLVVDIGGGSGHVTKQIMEFVKEIPGKVVLQERDELIDAIGHTIPEVETMKYDFFTPQPIKGAPIYYIRRCLHDWPDVDCVRILKVIADAMAPEISRLVISEIVLPPIAADVEAGWMDLTMMTLSGRERTEKQWVNLLTLSGLKLRKVHHGSGTNYAAVEAVLA</sequence>
<feature type="domain" description="O-methyltransferase dimerisation" evidence="5">
    <location>
        <begin position="85"/>
        <end position="153"/>
    </location>
</feature>
<dbReference type="PROSITE" id="PS51683">
    <property type="entry name" value="SAM_OMT_II"/>
    <property type="match status" value="1"/>
</dbReference>
<gene>
    <name evidence="6" type="ORF">BPOR_0593g00110</name>
</gene>
<dbReference type="InterPro" id="IPR036390">
    <property type="entry name" value="WH_DNA-bd_sf"/>
</dbReference>
<keyword evidence="3" id="KW-0949">S-adenosyl-L-methionine</keyword>
<evidence type="ECO:0000313" key="6">
    <source>
        <dbReference type="EMBL" id="TGO83790.1"/>
    </source>
</evidence>
<dbReference type="InterPro" id="IPR012967">
    <property type="entry name" value="COMT_dimerisation"/>
</dbReference>
<dbReference type="InterPro" id="IPR016461">
    <property type="entry name" value="COMT-like"/>
</dbReference>
<evidence type="ECO:0000259" key="4">
    <source>
        <dbReference type="Pfam" id="PF00891"/>
    </source>
</evidence>
<evidence type="ECO:0000256" key="2">
    <source>
        <dbReference type="ARBA" id="ARBA00022679"/>
    </source>
</evidence>
<evidence type="ECO:0000259" key="5">
    <source>
        <dbReference type="Pfam" id="PF08100"/>
    </source>
</evidence>
<feature type="domain" description="O-methyltransferase C-terminal" evidence="4">
    <location>
        <begin position="282"/>
        <end position="424"/>
    </location>
</feature>
<keyword evidence="7" id="KW-1185">Reference proteome</keyword>
<dbReference type="Gene3D" id="3.40.50.150">
    <property type="entry name" value="Vaccinia Virus protein VP39"/>
    <property type="match status" value="1"/>
</dbReference>
<dbReference type="Pfam" id="PF08100">
    <property type="entry name" value="Dimerisation"/>
    <property type="match status" value="1"/>
</dbReference>
<accession>A0A4Z1KDP2</accession>
<protein>
    <submittedName>
        <fullName evidence="6">Uncharacterized protein</fullName>
    </submittedName>
</protein>
<dbReference type="InterPro" id="IPR029063">
    <property type="entry name" value="SAM-dependent_MTases_sf"/>
</dbReference>
<dbReference type="InterPro" id="IPR036388">
    <property type="entry name" value="WH-like_DNA-bd_sf"/>
</dbReference>
<evidence type="ECO:0000256" key="1">
    <source>
        <dbReference type="ARBA" id="ARBA00022603"/>
    </source>
</evidence>
<evidence type="ECO:0000256" key="3">
    <source>
        <dbReference type="ARBA" id="ARBA00022691"/>
    </source>
</evidence>
<organism evidence="6 7">
    <name type="scientific">Botrytis porri</name>
    <dbReference type="NCBI Taxonomy" id="87229"/>
    <lineage>
        <taxon>Eukaryota</taxon>
        <taxon>Fungi</taxon>
        <taxon>Dikarya</taxon>
        <taxon>Ascomycota</taxon>
        <taxon>Pezizomycotina</taxon>
        <taxon>Leotiomycetes</taxon>
        <taxon>Helotiales</taxon>
        <taxon>Sclerotiniaceae</taxon>
        <taxon>Botrytis</taxon>
    </lineage>
</organism>